<dbReference type="EMBL" id="SPHZ02000009">
    <property type="protein sequence ID" value="KAF0900781.1"/>
    <property type="molecule type" value="Genomic_DNA"/>
</dbReference>
<keyword evidence="2" id="KW-1185">Reference proteome</keyword>
<organism evidence="1 2">
    <name type="scientific">Oryza meyeriana var. granulata</name>
    <dbReference type="NCBI Taxonomy" id="110450"/>
    <lineage>
        <taxon>Eukaryota</taxon>
        <taxon>Viridiplantae</taxon>
        <taxon>Streptophyta</taxon>
        <taxon>Embryophyta</taxon>
        <taxon>Tracheophyta</taxon>
        <taxon>Spermatophyta</taxon>
        <taxon>Magnoliopsida</taxon>
        <taxon>Liliopsida</taxon>
        <taxon>Poales</taxon>
        <taxon>Poaceae</taxon>
        <taxon>BOP clade</taxon>
        <taxon>Oryzoideae</taxon>
        <taxon>Oryzeae</taxon>
        <taxon>Oryzinae</taxon>
        <taxon>Oryza</taxon>
        <taxon>Oryza meyeriana</taxon>
    </lineage>
</organism>
<comment type="caution">
    <text evidence="1">The sequence shown here is derived from an EMBL/GenBank/DDBJ whole genome shotgun (WGS) entry which is preliminary data.</text>
</comment>
<evidence type="ECO:0000313" key="2">
    <source>
        <dbReference type="Proteomes" id="UP000479710"/>
    </source>
</evidence>
<protein>
    <submittedName>
        <fullName evidence="1">Uncharacterized protein</fullName>
    </submittedName>
</protein>
<proteinExistence type="predicted"/>
<gene>
    <name evidence="1" type="ORF">E2562_035242</name>
</gene>
<name>A0A6G1CL24_9ORYZ</name>
<accession>A0A6G1CL24</accession>
<dbReference type="Proteomes" id="UP000479710">
    <property type="component" value="Unassembled WGS sequence"/>
</dbReference>
<reference evidence="1 2" key="1">
    <citation type="submission" date="2019-11" db="EMBL/GenBank/DDBJ databases">
        <title>Whole genome sequence of Oryza granulata.</title>
        <authorList>
            <person name="Li W."/>
        </authorList>
    </citation>
    <scope>NUCLEOTIDE SEQUENCE [LARGE SCALE GENOMIC DNA]</scope>
    <source>
        <strain evidence="2">cv. Menghai</strain>
        <tissue evidence="1">Leaf</tissue>
    </source>
</reference>
<sequence>MAWRHDEVEGSHGRAAAIYRQAEVQADKEERWWKLGYFARHVADELGGHKMAGGREAVSAGGEKVGMGAAR</sequence>
<evidence type="ECO:0000313" key="1">
    <source>
        <dbReference type="EMBL" id="KAF0900781.1"/>
    </source>
</evidence>
<dbReference type="AlphaFoldDB" id="A0A6G1CL24"/>